<dbReference type="InterPro" id="IPR015424">
    <property type="entry name" value="PyrdxlP-dep_Trfase"/>
</dbReference>
<keyword evidence="2" id="KW-0663">Pyridoxal phosphate</keyword>
<organism evidence="3">
    <name type="scientific">freshwater metagenome</name>
    <dbReference type="NCBI Taxonomy" id="449393"/>
    <lineage>
        <taxon>unclassified sequences</taxon>
        <taxon>metagenomes</taxon>
        <taxon>ecological metagenomes</taxon>
    </lineage>
</organism>
<evidence type="ECO:0000256" key="2">
    <source>
        <dbReference type="ARBA" id="ARBA00022898"/>
    </source>
</evidence>
<dbReference type="EMBL" id="CAFBOT010000127">
    <property type="protein sequence ID" value="CAB4992107.1"/>
    <property type="molecule type" value="Genomic_DNA"/>
</dbReference>
<dbReference type="PANTHER" id="PTHR43713:SF3">
    <property type="entry name" value="GLUTAMATE-1-SEMIALDEHYDE 2,1-AMINOMUTASE 1, CHLOROPLASTIC-RELATED"/>
    <property type="match status" value="1"/>
</dbReference>
<evidence type="ECO:0000256" key="1">
    <source>
        <dbReference type="ARBA" id="ARBA00001933"/>
    </source>
</evidence>
<protein>
    <submittedName>
        <fullName evidence="3">Unannotated protein</fullName>
    </submittedName>
</protein>
<dbReference type="GO" id="GO:0030170">
    <property type="term" value="F:pyridoxal phosphate binding"/>
    <property type="evidence" value="ECO:0007669"/>
    <property type="project" value="InterPro"/>
</dbReference>
<dbReference type="GO" id="GO:0008483">
    <property type="term" value="F:transaminase activity"/>
    <property type="evidence" value="ECO:0007669"/>
    <property type="project" value="InterPro"/>
</dbReference>
<proteinExistence type="predicted"/>
<dbReference type="SUPFAM" id="SSF53383">
    <property type="entry name" value="PLP-dependent transferases"/>
    <property type="match status" value="1"/>
</dbReference>
<dbReference type="InterPro" id="IPR015421">
    <property type="entry name" value="PyrdxlP-dep_Trfase_major"/>
</dbReference>
<comment type="cofactor">
    <cofactor evidence="1">
        <name>pyridoxal 5'-phosphate</name>
        <dbReference type="ChEBI" id="CHEBI:597326"/>
    </cofactor>
</comment>
<gene>
    <name evidence="3" type="ORF">UFOPK4000_00760</name>
</gene>
<dbReference type="NCBIfam" id="NF005453">
    <property type="entry name" value="PRK07046.1"/>
    <property type="match status" value="1"/>
</dbReference>
<accession>A0A6J7NG11</accession>
<reference evidence="3" key="1">
    <citation type="submission" date="2020-05" db="EMBL/GenBank/DDBJ databases">
        <authorList>
            <person name="Chiriac C."/>
            <person name="Salcher M."/>
            <person name="Ghai R."/>
            <person name="Kavagutti S V."/>
        </authorList>
    </citation>
    <scope>NUCLEOTIDE SEQUENCE</scope>
</reference>
<dbReference type="InterPro" id="IPR005814">
    <property type="entry name" value="Aminotrans_3"/>
</dbReference>
<dbReference type="InterPro" id="IPR015422">
    <property type="entry name" value="PyrdxlP-dep_Trfase_small"/>
</dbReference>
<dbReference type="Pfam" id="PF00202">
    <property type="entry name" value="Aminotran_3"/>
    <property type="match status" value="1"/>
</dbReference>
<name>A0A6J7NG11_9ZZZZ</name>
<sequence length="453" mass="48776">MAVAIQIDSLRLSAAMEREEADFVARHPKSQQLAQEAKEGLLSGVPMPWMVRWPGAFPLFVDKAQGSSFVCADGHSYVDFCLGDTGAMTGHSVEALSTAVGTQLKRGLTTMLPTADAQWVANNLSERFGLPKWQFAMTATDANRFVLRFARHLTKRPKIVVHDWCYHGTVDETLVVLDADGRTVSRPGAIGPQVDPGLTTVAVPFNDLYAMEEALASGDIACVLMEPALTNIGIVLPKDGYVQGVRELTRKYDALLIIDETHTICAGPGGCTREWSIDPDFVVIGKTIGGGIPVAAYGMSAKIARRLEALMVGHDLDVSGVGGTLTGSALAMSAMKATLSSSLLENDFEQTIGLAKSWAEGVKSVCTEFDLDWHVQQLGCRAEYWFCPPPANGAQAAASVNPELEAYLHLAALNRGILLTPFHNMALFSVFHKIDDVDKHTGVFRDCIAAIAS</sequence>
<dbReference type="PANTHER" id="PTHR43713">
    <property type="entry name" value="GLUTAMATE-1-SEMIALDEHYDE 2,1-AMINOMUTASE"/>
    <property type="match status" value="1"/>
</dbReference>
<dbReference type="Gene3D" id="3.90.1150.10">
    <property type="entry name" value="Aspartate Aminotransferase, domain 1"/>
    <property type="match status" value="1"/>
</dbReference>
<evidence type="ECO:0000313" key="3">
    <source>
        <dbReference type="EMBL" id="CAB4992107.1"/>
    </source>
</evidence>
<dbReference type="Gene3D" id="3.40.640.10">
    <property type="entry name" value="Type I PLP-dependent aspartate aminotransferase-like (Major domain)"/>
    <property type="match status" value="1"/>
</dbReference>
<dbReference type="AlphaFoldDB" id="A0A6J7NG11"/>